<sequence length="290" mass="31740">MKLRKWPIVLSLVIVVSLPLIISAQNDDEDLGNERANPVLFEAEVVGLSVVKSTEGLGFDEVVVDGEVGTTVTAVLSVVNEGYQLIQLEPENSKLLDFRDSGGKDLIGVKKNAASEAGSMTGMLLKEVMRTKGGMSEDGRRMVLEFHGRELSMKGARGMKITALLSLKVAEGEREELFKGLPLKPGPIFDLNQYGIRVASIRPASLTGADVVVALTVPLDVSDEIAEIRFMNEAGEDITVSRTAYTALLDTTQQEFALRERPQIMEMRITFYKNPMRIIYPLVLDVSVGL</sequence>
<dbReference type="EMBL" id="CP036425">
    <property type="protein sequence ID" value="QDU34158.1"/>
    <property type="molecule type" value="Genomic_DNA"/>
</dbReference>
<dbReference type="RefSeq" id="WP_145077776.1">
    <property type="nucleotide sequence ID" value="NZ_CP036425.1"/>
</dbReference>
<reference evidence="1 2" key="1">
    <citation type="submission" date="2019-02" db="EMBL/GenBank/DDBJ databases">
        <title>Deep-cultivation of Planctomycetes and their phenomic and genomic characterization uncovers novel biology.</title>
        <authorList>
            <person name="Wiegand S."/>
            <person name="Jogler M."/>
            <person name="Boedeker C."/>
            <person name="Pinto D."/>
            <person name="Vollmers J."/>
            <person name="Rivas-Marin E."/>
            <person name="Kohn T."/>
            <person name="Peeters S.H."/>
            <person name="Heuer A."/>
            <person name="Rast P."/>
            <person name="Oberbeckmann S."/>
            <person name="Bunk B."/>
            <person name="Jeske O."/>
            <person name="Meyerdierks A."/>
            <person name="Storesund J.E."/>
            <person name="Kallscheuer N."/>
            <person name="Luecker S."/>
            <person name="Lage O.M."/>
            <person name="Pohl T."/>
            <person name="Merkel B.J."/>
            <person name="Hornburger P."/>
            <person name="Mueller R.-W."/>
            <person name="Bruemmer F."/>
            <person name="Labrenz M."/>
            <person name="Spormann A.M."/>
            <person name="Op den Camp H."/>
            <person name="Overmann J."/>
            <person name="Amann R."/>
            <person name="Jetten M.S.M."/>
            <person name="Mascher T."/>
            <person name="Medema M.H."/>
            <person name="Devos D.P."/>
            <person name="Kaster A.-K."/>
            <person name="Ovreas L."/>
            <person name="Rohde M."/>
            <person name="Galperin M.Y."/>
            <person name="Jogler C."/>
        </authorList>
    </citation>
    <scope>NUCLEOTIDE SEQUENCE [LARGE SCALE GENOMIC DNA]</scope>
    <source>
        <strain evidence="1 2">KS4</strain>
    </source>
</reference>
<keyword evidence="2" id="KW-1185">Reference proteome</keyword>
<dbReference type="Proteomes" id="UP000317369">
    <property type="component" value="Chromosome"/>
</dbReference>
<accession>A0A517YVA4</accession>
<protein>
    <submittedName>
        <fullName evidence="1">Uncharacterized protein</fullName>
    </submittedName>
</protein>
<evidence type="ECO:0000313" key="1">
    <source>
        <dbReference type="EMBL" id="QDU34158.1"/>
    </source>
</evidence>
<evidence type="ECO:0000313" key="2">
    <source>
        <dbReference type="Proteomes" id="UP000317369"/>
    </source>
</evidence>
<dbReference type="KEGG" id="pcor:KS4_22200"/>
<proteinExistence type="predicted"/>
<gene>
    <name evidence="1" type="ORF">KS4_22200</name>
</gene>
<dbReference type="AlphaFoldDB" id="A0A517YVA4"/>
<name>A0A517YVA4_9BACT</name>
<organism evidence="1 2">
    <name type="scientific">Poriferisphaera corsica</name>
    <dbReference type="NCBI Taxonomy" id="2528020"/>
    <lineage>
        <taxon>Bacteria</taxon>
        <taxon>Pseudomonadati</taxon>
        <taxon>Planctomycetota</taxon>
        <taxon>Phycisphaerae</taxon>
        <taxon>Phycisphaerales</taxon>
        <taxon>Phycisphaeraceae</taxon>
        <taxon>Poriferisphaera</taxon>
    </lineage>
</organism>